<dbReference type="Gene3D" id="3.10.620.30">
    <property type="match status" value="1"/>
</dbReference>
<dbReference type="Pfam" id="PF04473">
    <property type="entry name" value="DUF553"/>
    <property type="match status" value="1"/>
</dbReference>
<name>A0A918KAQ8_9PROT</name>
<evidence type="ECO:0000259" key="2">
    <source>
        <dbReference type="Pfam" id="PF04473"/>
    </source>
</evidence>
<dbReference type="Proteomes" id="UP000600865">
    <property type="component" value="Unassembled WGS sequence"/>
</dbReference>
<feature type="domain" description="DUF3857" evidence="3">
    <location>
        <begin position="14"/>
        <end position="177"/>
    </location>
</feature>
<evidence type="ECO:0000313" key="5">
    <source>
        <dbReference type="Proteomes" id="UP000600865"/>
    </source>
</evidence>
<keyword evidence="1" id="KW-0812">Transmembrane</keyword>
<keyword evidence="1" id="KW-0472">Membrane</keyword>
<dbReference type="Gene3D" id="2.60.40.3140">
    <property type="match status" value="1"/>
</dbReference>
<dbReference type="SUPFAM" id="SSF54001">
    <property type="entry name" value="Cysteine proteinases"/>
    <property type="match status" value="1"/>
</dbReference>
<dbReference type="EMBL" id="BMYV01000001">
    <property type="protein sequence ID" value="GGX56822.1"/>
    <property type="molecule type" value="Genomic_DNA"/>
</dbReference>
<comment type="caution">
    <text evidence="4">The sequence shown here is derived from an EMBL/GenBank/DDBJ whole genome shotgun (WGS) entry which is preliminary data.</text>
</comment>
<feature type="transmembrane region" description="Helical" evidence="1">
    <location>
        <begin position="604"/>
        <end position="622"/>
    </location>
</feature>
<evidence type="ECO:0008006" key="6">
    <source>
        <dbReference type="Google" id="ProtNLM"/>
    </source>
</evidence>
<gene>
    <name evidence="4" type="ORF">GCM10011309_02110</name>
</gene>
<accession>A0A918KAQ8</accession>
<keyword evidence="5" id="KW-1185">Reference proteome</keyword>
<protein>
    <recommendedName>
        <fullName evidence="6">DUF3857 domain-containing protein</fullName>
    </recommendedName>
</protein>
<evidence type="ECO:0000259" key="3">
    <source>
        <dbReference type="Pfam" id="PF12969"/>
    </source>
</evidence>
<organism evidence="4 5">
    <name type="scientific">Litorimonas cladophorae</name>
    <dbReference type="NCBI Taxonomy" id="1220491"/>
    <lineage>
        <taxon>Bacteria</taxon>
        <taxon>Pseudomonadati</taxon>
        <taxon>Pseudomonadota</taxon>
        <taxon>Alphaproteobacteria</taxon>
        <taxon>Maricaulales</taxon>
        <taxon>Robiginitomaculaceae</taxon>
    </lineage>
</organism>
<evidence type="ECO:0000313" key="4">
    <source>
        <dbReference type="EMBL" id="GGX56822.1"/>
    </source>
</evidence>
<dbReference type="AlphaFoldDB" id="A0A918KAQ8"/>
<dbReference type="Pfam" id="PF12969">
    <property type="entry name" value="DUF3857"/>
    <property type="match status" value="1"/>
</dbReference>
<reference evidence="4 5" key="1">
    <citation type="journal article" date="2014" name="Int. J. Syst. Evol. Microbiol.">
        <title>Complete genome sequence of Corynebacterium casei LMG S-19264T (=DSM 44701T), isolated from a smear-ripened cheese.</title>
        <authorList>
            <consortium name="US DOE Joint Genome Institute (JGI-PGF)"/>
            <person name="Walter F."/>
            <person name="Albersmeier A."/>
            <person name="Kalinowski J."/>
            <person name="Ruckert C."/>
        </authorList>
    </citation>
    <scope>NUCLEOTIDE SEQUENCE [LARGE SCALE GENOMIC DNA]</scope>
    <source>
        <strain evidence="4 5">KCTC 23968</strain>
    </source>
</reference>
<dbReference type="InterPro" id="IPR007562">
    <property type="entry name" value="Transglutaminase-like_domain"/>
</dbReference>
<keyword evidence="1" id="KW-1133">Transmembrane helix</keyword>
<dbReference type="InterPro" id="IPR024618">
    <property type="entry name" value="DUF3857"/>
</dbReference>
<sequence length="631" mass="71476">MLSYQHRIGETYRDRYTRLVYDLNSASAIEDRGTFDVNFDPTYQSVILHEVKIIRPEGARNVLDLDEFVVFRSETDRSKMMYNGELTISLAIPGLQIGDQLDYAYTVSGKNPALGSGYDDFQTQSYSNPVHRLFSQTLVEEGLPVFVQTLDGGEMPSVEKDGDTTKIRFVRDNVAPFTVDDDRPNWVYGWPLHRVSSYNNWRDVGNHFSQYYKRAETPAVRAVAQKIRDENPDKPAQARAALDYVQRSIRYVALSMGEGGFIPRQPDRVLDRRYGDCKDVTLLLLSLLAELDIEADPMLVDTDELGAVFDVNPSLQAFDHVVVRAEVNGTFYVMDATRNPQLGDLYHFDQGNFGRGLILRDGDSEVVDLKSTGYTYKVEAVDHFDLVAAPGSVLFTNELTYRGDEADDMVDWQAADGLESITESIANYMRDFYPTLTVKKPTEVELDKEKGVAVVRTTFDIPNAWDPDPDDGLQYFRVRPYEIRSDLPQFSGAARTTPFGISYPKSTRQILKIQVDKDYTFSEGEYEHVSDAFAYKELNRYDTEASLYTETYVYQAKRDHIRVEDFKADMAAISDIRARMGITVQTGLETDSVAAKPAGVGKTLPILLILMLTGLLGWLFVFQGKRQRKNS</sequence>
<feature type="domain" description="Transglutaminase-like" evidence="2">
    <location>
        <begin position="220"/>
        <end position="340"/>
    </location>
</feature>
<evidence type="ECO:0000256" key="1">
    <source>
        <dbReference type="SAM" id="Phobius"/>
    </source>
</evidence>
<proteinExistence type="predicted"/>
<dbReference type="InterPro" id="IPR038765">
    <property type="entry name" value="Papain-like_cys_pep_sf"/>
</dbReference>